<proteinExistence type="predicted"/>
<dbReference type="eggNOG" id="COG0463">
    <property type="taxonomic scope" value="Bacteria"/>
</dbReference>
<dbReference type="CDD" id="cd06433">
    <property type="entry name" value="GT_2_WfgS_like"/>
    <property type="match status" value="1"/>
</dbReference>
<keyword evidence="2" id="KW-0808">Transferase</keyword>
<dbReference type="EMBL" id="CP000607">
    <property type="protein sequence ID" value="ABP36658.1"/>
    <property type="molecule type" value="Genomic_DNA"/>
</dbReference>
<protein>
    <submittedName>
        <fullName evidence="2">Glycosyl transferase, family 2</fullName>
    </submittedName>
</protein>
<dbReference type="STRING" id="290318.Cvib_0640"/>
<organism evidence="2">
    <name type="scientific">Chlorobium phaeovibrioides (strain DSM 265 / 1930)</name>
    <name type="common">Prosthecochloris vibrioformis (strain DSM 265)</name>
    <dbReference type="NCBI Taxonomy" id="290318"/>
    <lineage>
        <taxon>Bacteria</taxon>
        <taxon>Pseudomonadati</taxon>
        <taxon>Chlorobiota</taxon>
        <taxon>Chlorobiia</taxon>
        <taxon>Chlorobiales</taxon>
        <taxon>Chlorobiaceae</taxon>
        <taxon>Chlorobium/Pelodictyon group</taxon>
        <taxon>Chlorobium</taxon>
    </lineage>
</organism>
<dbReference type="AlphaFoldDB" id="A4SDU9"/>
<dbReference type="Pfam" id="PF00535">
    <property type="entry name" value="Glycos_transf_2"/>
    <property type="match status" value="1"/>
</dbReference>
<dbReference type="PANTHER" id="PTHR22916:SF3">
    <property type="entry name" value="UDP-GLCNAC:BETAGAL BETA-1,3-N-ACETYLGLUCOSAMINYLTRANSFERASE-LIKE PROTEIN 1"/>
    <property type="match status" value="1"/>
</dbReference>
<dbReference type="GO" id="GO:0016758">
    <property type="term" value="F:hexosyltransferase activity"/>
    <property type="evidence" value="ECO:0007669"/>
    <property type="project" value="UniProtKB-ARBA"/>
</dbReference>
<dbReference type="CAZy" id="GT2">
    <property type="family name" value="Glycosyltransferase Family 2"/>
</dbReference>
<name>A4SDU9_CHLPM</name>
<dbReference type="InterPro" id="IPR001173">
    <property type="entry name" value="Glyco_trans_2-like"/>
</dbReference>
<dbReference type="InterPro" id="IPR029044">
    <property type="entry name" value="Nucleotide-diphossugar_trans"/>
</dbReference>
<gene>
    <name evidence="2" type="ordered locus">Cvib_0640</name>
</gene>
<evidence type="ECO:0000259" key="1">
    <source>
        <dbReference type="Pfam" id="PF00535"/>
    </source>
</evidence>
<feature type="domain" description="Glycosyltransferase 2-like" evidence="1">
    <location>
        <begin position="46"/>
        <end position="169"/>
    </location>
</feature>
<dbReference type="HOGENOM" id="CLU_025996_21_1_10"/>
<dbReference type="PANTHER" id="PTHR22916">
    <property type="entry name" value="GLYCOSYLTRANSFERASE"/>
    <property type="match status" value="1"/>
</dbReference>
<dbReference type="Gene3D" id="3.90.550.10">
    <property type="entry name" value="Spore Coat Polysaccharide Biosynthesis Protein SpsA, Chain A"/>
    <property type="match status" value="1"/>
</dbReference>
<reference evidence="2" key="1">
    <citation type="submission" date="2007-03" db="EMBL/GenBank/DDBJ databases">
        <title>Complete sequence of Prosthecochloris vibrioformis DSM 265.</title>
        <authorList>
            <consortium name="US DOE Joint Genome Institute"/>
            <person name="Copeland A."/>
            <person name="Lucas S."/>
            <person name="Lapidus A."/>
            <person name="Barry K."/>
            <person name="Detter J.C."/>
            <person name="Glavina del Rio T."/>
            <person name="Hammon N."/>
            <person name="Israni S."/>
            <person name="Pitluck S."/>
            <person name="Schmutz J."/>
            <person name="Larimer F."/>
            <person name="Land M."/>
            <person name="Hauser L."/>
            <person name="Mikhailova N."/>
            <person name="Li T."/>
            <person name="Overmann J."/>
            <person name="Schuster S.C."/>
            <person name="Bryant D.A."/>
            <person name="Richardson P."/>
        </authorList>
    </citation>
    <scope>NUCLEOTIDE SEQUENCE [LARGE SCALE GENOMIC DNA]</scope>
    <source>
        <strain evidence="2">DSM 265</strain>
    </source>
</reference>
<dbReference type="SUPFAM" id="SSF53448">
    <property type="entry name" value="Nucleotide-diphospho-sugar transferases"/>
    <property type="match status" value="1"/>
</dbReference>
<evidence type="ECO:0000313" key="2">
    <source>
        <dbReference type="EMBL" id="ABP36658.1"/>
    </source>
</evidence>
<dbReference type="KEGG" id="pvi:Cvib_0640"/>
<sequence>MKATQKPEDLFETLIFLPEGEGRKGEGGLRTHGFFKQSNTEKPLITVITVVLNGEAHLEQTILSVIEQTYDNVEYIVIDGGSTDCTLDIIRNFEHAIDYWVSEKDKGLYDAMNKGIKLAFGDFVGLINADDWYERNIFEKISQNHQGNSLVFGKLQSYLSHGYKITHDIPIPLTKESVRIASVHSTVFMSNDLYKSIGLFDTSYKISADFDLMIRAFLGKALIIKLDTVIAHFRQGGVSSNGKGLREGYEIQKKYKFSKPFLFERYVKLMMMPLKNSLKKIKLLRLIKSTFKREEFT</sequence>
<accession>A4SDU9</accession>